<protein>
    <submittedName>
        <fullName evidence="5">Do/DeqQ family serine protease</fullName>
    </submittedName>
</protein>
<dbReference type="OrthoDB" id="9758917at2"/>
<dbReference type="InterPro" id="IPR001940">
    <property type="entry name" value="Peptidase_S1C"/>
</dbReference>
<dbReference type="STRING" id="688867.SAMN05660236_5909"/>
<keyword evidence="6" id="KW-1185">Reference proteome</keyword>
<keyword evidence="2 5" id="KW-0645">Protease</keyword>
<dbReference type="Gene3D" id="2.40.10.120">
    <property type="match status" value="1"/>
</dbReference>
<dbReference type="SMART" id="SM00228">
    <property type="entry name" value="PDZ"/>
    <property type="match status" value="1"/>
</dbReference>
<dbReference type="EMBL" id="FUZU01000005">
    <property type="protein sequence ID" value="SKC89658.1"/>
    <property type="molecule type" value="Genomic_DNA"/>
</dbReference>
<dbReference type="SUPFAM" id="SSF50494">
    <property type="entry name" value="Trypsin-like serine proteases"/>
    <property type="match status" value="1"/>
</dbReference>
<dbReference type="PROSITE" id="PS50106">
    <property type="entry name" value="PDZ"/>
    <property type="match status" value="1"/>
</dbReference>
<dbReference type="Pfam" id="PF13180">
    <property type="entry name" value="PDZ_2"/>
    <property type="match status" value="1"/>
</dbReference>
<evidence type="ECO:0000313" key="5">
    <source>
        <dbReference type="EMBL" id="SKC89658.1"/>
    </source>
</evidence>
<evidence type="ECO:0000256" key="2">
    <source>
        <dbReference type="ARBA" id="ARBA00022670"/>
    </source>
</evidence>
<name>A0A1T5MP26_9BACT</name>
<organism evidence="5 6">
    <name type="scientific">Ohtaekwangia koreensis</name>
    <dbReference type="NCBI Taxonomy" id="688867"/>
    <lineage>
        <taxon>Bacteria</taxon>
        <taxon>Pseudomonadati</taxon>
        <taxon>Bacteroidota</taxon>
        <taxon>Cytophagia</taxon>
        <taxon>Cytophagales</taxon>
        <taxon>Fulvivirgaceae</taxon>
        <taxon>Ohtaekwangia</taxon>
    </lineage>
</organism>
<reference evidence="5 6" key="1">
    <citation type="submission" date="2017-02" db="EMBL/GenBank/DDBJ databases">
        <authorList>
            <person name="Peterson S.W."/>
        </authorList>
    </citation>
    <scope>NUCLEOTIDE SEQUENCE [LARGE SCALE GENOMIC DNA]</scope>
    <source>
        <strain evidence="5 6">DSM 25262</strain>
    </source>
</reference>
<evidence type="ECO:0000259" key="4">
    <source>
        <dbReference type="PROSITE" id="PS50106"/>
    </source>
</evidence>
<dbReference type="GO" id="GO:0004252">
    <property type="term" value="F:serine-type endopeptidase activity"/>
    <property type="evidence" value="ECO:0007669"/>
    <property type="project" value="InterPro"/>
</dbReference>
<dbReference type="Pfam" id="PF13365">
    <property type="entry name" value="Trypsin_2"/>
    <property type="match status" value="1"/>
</dbReference>
<evidence type="ECO:0000256" key="3">
    <source>
        <dbReference type="ARBA" id="ARBA00022801"/>
    </source>
</evidence>
<dbReference type="InterPro" id="IPR009003">
    <property type="entry name" value="Peptidase_S1_PA"/>
</dbReference>
<dbReference type="InterPro" id="IPR001478">
    <property type="entry name" value="PDZ"/>
</dbReference>
<dbReference type="InterPro" id="IPR036034">
    <property type="entry name" value="PDZ_sf"/>
</dbReference>
<accession>A0A1T5MP26</accession>
<dbReference type="PRINTS" id="PR00834">
    <property type="entry name" value="PROTEASES2C"/>
</dbReference>
<dbReference type="PANTHER" id="PTHR22939:SF129">
    <property type="entry name" value="SERINE PROTEASE HTRA2, MITOCHONDRIAL"/>
    <property type="match status" value="1"/>
</dbReference>
<evidence type="ECO:0000256" key="1">
    <source>
        <dbReference type="ARBA" id="ARBA00010541"/>
    </source>
</evidence>
<sequence>MKRSILILIVVFAACAGGIIGSIFTIRFLDFSNASYQSIEGRQQLVLAGYSSDTAYRVPKELDFLATAKKVTSSVVHIQTSYGPGDFSINPLQQRFESPVRSSGSGVIISDDGYIVTNNHVIEDASSIEIVMNNNQRYYAKLIGADPTTDLALLKIRGNHLPFIKYGNSDAITPGEWVLAVGNPFDLNSTVTAGIVSAKARNIGILRDRNNLQVESFIQTDAAVNPGNSGGALVNLKGELIGVNTAIATSSGSYQGYSFAIPVSLVKKVMDDLLEFGQVQRGLLGIVITDVNANVAEDFDLKVNQGVLVNRVNEGSAAEQSGILTGDVIIGIDGHAVNSVSELQEWVARNRPGKEINVIYLRHGERSEVKAKLKNNNGSLEVAKKEVLYELTGLTVEDVPYKELTTLQLEGGVRVKNVSAGKWKEAGIKDNFIIAYIDKVPVDNVEDLNRILDFKKGGILIEGFYPGGEKGTYGMEW</sequence>
<comment type="similarity">
    <text evidence="1">Belongs to the peptidase S1C family.</text>
</comment>
<dbReference type="Gene3D" id="2.30.42.10">
    <property type="match status" value="2"/>
</dbReference>
<dbReference type="PROSITE" id="PS51257">
    <property type="entry name" value="PROKAR_LIPOPROTEIN"/>
    <property type="match status" value="1"/>
</dbReference>
<proteinExistence type="inferred from homology"/>
<feature type="domain" description="PDZ" evidence="4">
    <location>
        <begin position="273"/>
        <end position="364"/>
    </location>
</feature>
<gene>
    <name evidence="5" type="ORF">SAMN05660236_5909</name>
</gene>
<dbReference type="GO" id="GO:0006508">
    <property type="term" value="P:proteolysis"/>
    <property type="evidence" value="ECO:0007669"/>
    <property type="project" value="UniProtKB-KW"/>
</dbReference>
<dbReference type="PANTHER" id="PTHR22939">
    <property type="entry name" value="SERINE PROTEASE FAMILY S1C HTRA-RELATED"/>
    <property type="match status" value="1"/>
</dbReference>
<evidence type="ECO:0000313" key="6">
    <source>
        <dbReference type="Proteomes" id="UP000190961"/>
    </source>
</evidence>
<dbReference type="AlphaFoldDB" id="A0A1T5MP26"/>
<dbReference type="SUPFAM" id="SSF50156">
    <property type="entry name" value="PDZ domain-like"/>
    <property type="match status" value="1"/>
</dbReference>
<keyword evidence="3" id="KW-0378">Hydrolase</keyword>
<dbReference type="Proteomes" id="UP000190961">
    <property type="component" value="Unassembled WGS sequence"/>
</dbReference>
<dbReference type="RefSeq" id="WP_079690392.1">
    <property type="nucleotide sequence ID" value="NZ_FUZU01000005.1"/>
</dbReference>